<dbReference type="Proteomes" id="UP001177080">
    <property type="component" value="Unassembled WGS sequence"/>
</dbReference>
<feature type="region of interest" description="Disordered" evidence="7">
    <location>
        <begin position="43"/>
        <end position="68"/>
    </location>
</feature>
<keyword evidence="4 8" id="KW-1133">Transmembrane helix</keyword>
<gene>
    <name evidence="11" type="ORF">GB928_021995</name>
</gene>
<dbReference type="PANTHER" id="PTHR32309">
    <property type="entry name" value="TYROSINE-PROTEIN KINASE"/>
    <property type="match status" value="1"/>
</dbReference>
<protein>
    <submittedName>
        <fullName evidence="11">GumC family protein</fullName>
    </submittedName>
</protein>
<dbReference type="InterPro" id="IPR003856">
    <property type="entry name" value="LPS_length_determ_N"/>
</dbReference>
<dbReference type="InterPro" id="IPR050445">
    <property type="entry name" value="Bact_polysacc_biosynth/exp"/>
</dbReference>
<feature type="coiled-coil region" evidence="6">
    <location>
        <begin position="378"/>
        <end position="443"/>
    </location>
</feature>
<comment type="caution">
    <text evidence="11">The sequence shown here is derived from an EMBL/GenBank/DDBJ whole genome shotgun (WGS) entry which is preliminary data.</text>
</comment>
<keyword evidence="6" id="KW-0175">Coiled coil</keyword>
<keyword evidence="5 8" id="KW-0472">Membrane</keyword>
<dbReference type="Pfam" id="PF02706">
    <property type="entry name" value="Wzz"/>
    <property type="match status" value="1"/>
</dbReference>
<proteinExistence type="predicted"/>
<dbReference type="PANTHER" id="PTHR32309:SF13">
    <property type="entry name" value="FERRIC ENTEROBACTIN TRANSPORT PROTEIN FEPE"/>
    <property type="match status" value="1"/>
</dbReference>
<feature type="transmembrane region" description="Helical" evidence="8">
    <location>
        <begin position="89"/>
        <end position="109"/>
    </location>
</feature>
<feature type="region of interest" description="Disordered" evidence="7">
    <location>
        <begin position="1"/>
        <end position="22"/>
    </location>
</feature>
<evidence type="ECO:0000256" key="8">
    <source>
        <dbReference type="SAM" id="Phobius"/>
    </source>
</evidence>
<feature type="coiled-coil region" evidence="6">
    <location>
        <begin position="246"/>
        <end position="280"/>
    </location>
</feature>
<dbReference type="RefSeq" id="WP_244759794.1">
    <property type="nucleotide sequence ID" value="NZ_JALJCJ010000001.1"/>
</dbReference>
<dbReference type="EMBL" id="WHSC02000009">
    <property type="protein sequence ID" value="MDO6123875.1"/>
    <property type="molecule type" value="Genomic_DNA"/>
</dbReference>
<feature type="transmembrane region" description="Helical" evidence="8">
    <location>
        <begin position="477"/>
        <end position="500"/>
    </location>
</feature>
<organism evidence="11 12">
    <name type="scientific">Shinella curvata</name>
    <dbReference type="NCBI Taxonomy" id="1817964"/>
    <lineage>
        <taxon>Bacteria</taxon>
        <taxon>Pseudomonadati</taxon>
        <taxon>Pseudomonadota</taxon>
        <taxon>Alphaproteobacteria</taxon>
        <taxon>Hyphomicrobiales</taxon>
        <taxon>Rhizobiaceae</taxon>
        <taxon>Shinella</taxon>
    </lineage>
</organism>
<evidence type="ECO:0000259" key="10">
    <source>
        <dbReference type="Pfam" id="PF13807"/>
    </source>
</evidence>
<evidence type="ECO:0000256" key="4">
    <source>
        <dbReference type="ARBA" id="ARBA00022989"/>
    </source>
</evidence>
<evidence type="ECO:0000256" key="3">
    <source>
        <dbReference type="ARBA" id="ARBA00022692"/>
    </source>
</evidence>
<name>A0ABT8XL06_9HYPH</name>
<sequence length="520" mass="55732">MLSIHPALHRSPASDAADTLRGRDEAVTVRRAGVSEAALSAAEAEPLPRAARAPVHETEMAVPAGPEPGRDAPLLDIGTLLRAVWSHRLLILAFMALFAVLGGLFVPTMPRKFTAQTSIYFDPRQIELSDTNSQSGASSEVIVSMINSQSKILTSPKAIRQVVDRLNLADSALFSGITGDPASRKAAIVATLQKSATVALESSSYVVTLSVTTADGGVSAEVANGLVDAFLEEENQAYSSIYQRTNSALDSRLRELSEEVQKAEEAVENYKANNDMVTADGNLIADKRLVQLNELLTTAQKASIEAKSRVDAAVNLKLEDAVSTNGQQQQTSAALTDLRRQYAQQSATVGSLESALGARHPQLLAAKASLKGLQTEIQAELQRNLARARADLAQAQQSEQQVAKELAVQKSLQNNTQQRQVGLNDLQRRATAAREIYEAVLKRVRETSEEKNLARSNIRVLSEASAPQRADGPGRSILLVAGLVAGGIAGFGLGLIIALVRTMVRNPRLRANLSKMTREA</sequence>
<comment type="subcellular location">
    <subcellularLocation>
        <location evidence="1">Cell membrane</location>
        <topology evidence="1">Multi-pass membrane protein</topology>
    </subcellularLocation>
</comment>
<keyword evidence="2" id="KW-1003">Cell membrane</keyword>
<evidence type="ECO:0000256" key="1">
    <source>
        <dbReference type="ARBA" id="ARBA00004651"/>
    </source>
</evidence>
<evidence type="ECO:0000313" key="12">
    <source>
        <dbReference type="Proteomes" id="UP001177080"/>
    </source>
</evidence>
<evidence type="ECO:0000259" key="9">
    <source>
        <dbReference type="Pfam" id="PF02706"/>
    </source>
</evidence>
<reference evidence="11" key="1">
    <citation type="submission" date="2022-04" db="EMBL/GenBank/DDBJ databases">
        <title>Shinella lacus sp. nov., a novel member of the genus Shinella from water.</title>
        <authorList>
            <person name="Deng Y."/>
        </authorList>
    </citation>
    <scope>NUCLEOTIDE SEQUENCE</scope>
    <source>
        <strain evidence="11">JCM 31239</strain>
    </source>
</reference>
<accession>A0ABT8XL06</accession>
<feature type="domain" description="Tyrosine-protein kinase G-rich" evidence="10">
    <location>
        <begin position="416"/>
        <end position="495"/>
    </location>
</feature>
<dbReference type="InterPro" id="IPR032807">
    <property type="entry name" value="GNVR"/>
</dbReference>
<evidence type="ECO:0000256" key="5">
    <source>
        <dbReference type="ARBA" id="ARBA00023136"/>
    </source>
</evidence>
<feature type="domain" description="Polysaccharide chain length determinant N-terminal" evidence="9">
    <location>
        <begin position="75"/>
        <end position="165"/>
    </location>
</feature>
<feature type="compositionally biased region" description="Low complexity" evidence="7">
    <location>
        <begin position="43"/>
        <end position="53"/>
    </location>
</feature>
<evidence type="ECO:0000256" key="6">
    <source>
        <dbReference type="SAM" id="Coils"/>
    </source>
</evidence>
<dbReference type="Pfam" id="PF13807">
    <property type="entry name" value="GNVR"/>
    <property type="match status" value="1"/>
</dbReference>
<evidence type="ECO:0000256" key="7">
    <source>
        <dbReference type="SAM" id="MobiDB-lite"/>
    </source>
</evidence>
<evidence type="ECO:0000256" key="2">
    <source>
        <dbReference type="ARBA" id="ARBA00022475"/>
    </source>
</evidence>
<keyword evidence="3 8" id="KW-0812">Transmembrane</keyword>
<evidence type="ECO:0000313" key="11">
    <source>
        <dbReference type="EMBL" id="MDO6123875.1"/>
    </source>
</evidence>
<keyword evidence="12" id="KW-1185">Reference proteome</keyword>